<dbReference type="InterPro" id="IPR029028">
    <property type="entry name" value="Alpha/beta_knot_MTases"/>
</dbReference>
<dbReference type="PANTHER" id="PTHR30027">
    <property type="entry name" value="RIBOSOMAL RNA SMALL SUBUNIT METHYLTRANSFERASE E"/>
    <property type="match status" value="1"/>
</dbReference>
<keyword evidence="7 12" id="KW-0489">Methyltransferase</keyword>
<keyword evidence="16" id="KW-1185">Reference proteome</keyword>
<dbReference type="InterPro" id="IPR029026">
    <property type="entry name" value="tRNA_m1G_MTases_N"/>
</dbReference>
<comment type="similarity">
    <text evidence="2 12">Belongs to the RNA methyltransferase RsmE family.</text>
</comment>
<evidence type="ECO:0000256" key="9">
    <source>
        <dbReference type="ARBA" id="ARBA00022691"/>
    </source>
</evidence>
<keyword evidence="6 12" id="KW-0698">rRNA processing</keyword>
<evidence type="ECO:0000256" key="6">
    <source>
        <dbReference type="ARBA" id="ARBA00022552"/>
    </source>
</evidence>
<protein>
    <recommendedName>
        <fullName evidence="4 12">Ribosomal RNA small subunit methyltransferase E</fullName>
        <ecNumber evidence="3 12">2.1.1.193</ecNumber>
    </recommendedName>
</protein>
<dbReference type="SUPFAM" id="SSF88697">
    <property type="entry name" value="PUA domain-like"/>
    <property type="match status" value="1"/>
</dbReference>
<organism evidence="15 16">
    <name type="scientific">Microvirga splendida</name>
    <dbReference type="NCBI Taxonomy" id="2795727"/>
    <lineage>
        <taxon>Bacteria</taxon>
        <taxon>Pseudomonadati</taxon>
        <taxon>Pseudomonadota</taxon>
        <taxon>Alphaproteobacteria</taxon>
        <taxon>Hyphomicrobiales</taxon>
        <taxon>Methylobacteriaceae</taxon>
        <taxon>Microvirga</taxon>
    </lineage>
</organism>
<dbReference type="CDD" id="cd18084">
    <property type="entry name" value="RsmE-like"/>
    <property type="match status" value="1"/>
</dbReference>
<dbReference type="Gene3D" id="2.40.240.20">
    <property type="entry name" value="Hypothetical PUA domain-like, domain 1"/>
    <property type="match status" value="1"/>
</dbReference>
<sequence>MAGYDFNAPRLFVDAPLRTGARVELDRGQANYLLNVLRLKSGDSVLIFNGQDGEWRAEVSVEGRKAADLVCMEQVREQAASPDIIYAFAPLKHARLDYMVQKAVEMGAGILQPVLTQRTQSSRVNLDRMRSNAVEAAEQCGILTIPEVREEENLERFLKTLEKDRLVIFCDENAPVANPVEALAKLGNNQAGLVVIVGPEGGFTDQERALVAAHERCVCVSLGPRILRADTAAVAAMAIVQSVLGDWN</sequence>
<comment type="caution">
    <text evidence="15">The sequence shown here is derived from an EMBL/GenBank/DDBJ whole genome shotgun (WGS) entry which is preliminary data.</text>
</comment>
<dbReference type="InterPro" id="IPR046887">
    <property type="entry name" value="RsmE_PUA-like"/>
</dbReference>
<evidence type="ECO:0000256" key="11">
    <source>
        <dbReference type="ARBA" id="ARBA00047944"/>
    </source>
</evidence>
<dbReference type="PIRSF" id="PIRSF015601">
    <property type="entry name" value="MTase_slr0722"/>
    <property type="match status" value="1"/>
</dbReference>
<dbReference type="SUPFAM" id="SSF75217">
    <property type="entry name" value="alpha/beta knot"/>
    <property type="match status" value="1"/>
</dbReference>
<dbReference type="NCBIfam" id="NF008696">
    <property type="entry name" value="PRK11713.3-5"/>
    <property type="match status" value="1"/>
</dbReference>
<evidence type="ECO:0000256" key="10">
    <source>
        <dbReference type="ARBA" id="ARBA00025699"/>
    </source>
</evidence>
<feature type="domain" description="Ribosomal RNA small subunit methyltransferase E methyltransferase" evidence="13">
    <location>
        <begin position="82"/>
        <end position="241"/>
    </location>
</feature>
<dbReference type="EMBL" id="JAELXT010000002">
    <property type="protein sequence ID" value="MBJ6124398.1"/>
    <property type="molecule type" value="Genomic_DNA"/>
</dbReference>
<dbReference type="InterPro" id="IPR015947">
    <property type="entry name" value="PUA-like_sf"/>
</dbReference>
<evidence type="ECO:0000256" key="8">
    <source>
        <dbReference type="ARBA" id="ARBA00022679"/>
    </source>
</evidence>
<dbReference type="Pfam" id="PF04452">
    <property type="entry name" value="Methyltrans_RNA"/>
    <property type="match status" value="1"/>
</dbReference>
<evidence type="ECO:0000313" key="16">
    <source>
        <dbReference type="Proteomes" id="UP000620670"/>
    </source>
</evidence>
<feature type="domain" description="Ribosomal RNA small subunit methyltransferase E PUA-like" evidence="14">
    <location>
        <begin position="25"/>
        <end position="69"/>
    </location>
</feature>
<comment type="catalytic activity">
    <reaction evidence="11 12">
        <text>uridine(1498) in 16S rRNA + S-adenosyl-L-methionine = N(3)-methyluridine(1498) in 16S rRNA + S-adenosyl-L-homocysteine + H(+)</text>
        <dbReference type="Rhea" id="RHEA:42920"/>
        <dbReference type="Rhea" id="RHEA-COMP:10283"/>
        <dbReference type="Rhea" id="RHEA-COMP:10284"/>
        <dbReference type="ChEBI" id="CHEBI:15378"/>
        <dbReference type="ChEBI" id="CHEBI:57856"/>
        <dbReference type="ChEBI" id="CHEBI:59789"/>
        <dbReference type="ChEBI" id="CHEBI:65315"/>
        <dbReference type="ChEBI" id="CHEBI:74502"/>
        <dbReference type="EC" id="2.1.1.193"/>
    </reaction>
</comment>
<dbReference type="GO" id="GO:0032259">
    <property type="term" value="P:methylation"/>
    <property type="evidence" value="ECO:0007669"/>
    <property type="project" value="UniProtKB-KW"/>
</dbReference>
<dbReference type="InterPro" id="IPR046886">
    <property type="entry name" value="RsmE_MTase_dom"/>
</dbReference>
<keyword evidence="8 12" id="KW-0808">Transferase</keyword>
<evidence type="ECO:0000256" key="1">
    <source>
        <dbReference type="ARBA" id="ARBA00004496"/>
    </source>
</evidence>
<dbReference type="GO" id="GO:0008168">
    <property type="term" value="F:methyltransferase activity"/>
    <property type="evidence" value="ECO:0007669"/>
    <property type="project" value="UniProtKB-KW"/>
</dbReference>
<dbReference type="InterPro" id="IPR006700">
    <property type="entry name" value="RsmE"/>
</dbReference>
<comment type="subcellular location">
    <subcellularLocation>
        <location evidence="1 12">Cytoplasm</location>
    </subcellularLocation>
</comment>
<evidence type="ECO:0000259" key="13">
    <source>
        <dbReference type="Pfam" id="PF04452"/>
    </source>
</evidence>
<keyword evidence="5 12" id="KW-0963">Cytoplasm</keyword>
<dbReference type="PANTHER" id="PTHR30027:SF3">
    <property type="entry name" value="16S RRNA (URACIL(1498)-N(3))-METHYLTRANSFERASE"/>
    <property type="match status" value="1"/>
</dbReference>
<proteinExistence type="inferred from homology"/>
<comment type="function">
    <text evidence="10 12">Specifically methylates the N3 position of the uracil ring of uridine 1498 (m3U1498) in 16S rRNA. Acts on the fully assembled 30S ribosomal subunit.</text>
</comment>
<keyword evidence="9 12" id="KW-0949">S-adenosyl-L-methionine</keyword>
<evidence type="ECO:0000313" key="15">
    <source>
        <dbReference type="EMBL" id="MBJ6124398.1"/>
    </source>
</evidence>
<dbReference type="Gene3D" id="3.40.1280.10">
    <property type="match status" value="1"/>
</dbReference>
<evidence type="ECO:0000259" key="14">
    <source>
        <dbReference type="Pfam" id="PF20260"/>
    </source>
</evidence>
<dbReference type="Pfam" id="PF20260">
    <property type="entry name" value="PUA_4"/>
    <property type="match status" value="1"/>
</dbReference>
<evidence type="ECO:0000256" key="4">
    <source>
        <dbReference type="ARBA" id="ARBA00013673"/>
    </source>
</evidence>
<dbReference type="RefSeq" id="WP_199046611.1">
    <property type="nucleotide sequence ID" value="NZ_JAELXT010000002.1"/>
</dbReference>
<evidence type="ECO:0000256" key="5">
    <source>
        <dbReference type="ARBA" id="ARBA00022490"/>
    </source>
</evidence>
<dbReference type="EC" id="2.1.1.193" evidence="3 12"/>
<evidence type="ECO:0000256" key="7">
    <source>
        <dbReference type="ARBA" id="ARBA00022603"/>
    </source>
</evidence>
<dbReference type="NCBIfam" id="TIGR00046">
    <property type="entry name" value="RsmE family RNA methyltransferase"/>
    <property type="match status" value="1"/>
</dbReference>
<accession>A0ABS0XXE9</accession>
<gene>
    <name evidence="15" type="ORF">JAO75_03140</name>
</gene>
<dbReference type="Proteomes" id="UP000620670">
    <property type="component" value="Unassembled WGS sequence"/>
</dbReference>
<evidence type="ECO:0000256" key="2">
    <source>
        <dbReference type="ARBA" id="ARBA00005528"/>
    </source>
</evidence>
<reference evidence="16" key="1">
    <citation type="submission" date="2020-12" db="EMBL/GenBank/DDBJ databases">
        <title>Hymenobacter sp.</title>
        <authorList>
            <person name="Kim M.K."/>
        </authorList>
    </citation>
    <scope>NUCLEOTIDE SEQUENCE [LARGE SCALE GENOMIC DNA]</scope>
    <source>
        <strain evidence="16">BT325</strain>
    </source>
</reference>
<evidence type="ECO:0000256" key="12">
    <source>
        <dbReference type="PIRNR" id="PIRNR015601"/>
    </source>
</evidence>
<name>A0ABS0XXE9_9HYPH</name>
<evidence type="ECO:0000256" key="3">
    <source>
        <dbReference type="ARBA" id="ARBA00012328"/>
    </source>
</evidence>